<dbReference type="InterPro" id="IPR027417">
    <property type="entry name" value="P-loop_NTPase"/>
</dbReference>
<name>A0ABY8X0B7_9BACL</name>
<proteinExistence type="predicted"/>
<dbReference type="PANTHER" id="PTHR10465">
    <property type="entry name" value="TRANSMEMBRANE GTPASE FZO1"/>
    <property type="match status" value="1"/>
</dbReference>
<keyword evidence="9" id="KW-1185">Reference proteome</keyword>
<dbReference type="SUPFAM" id="SSF52540">
    <property type="entry name" value="P-loop containing nucleoside triphosphate hydrolases"/>
    <property type="match status" value="2"/>
</dbReference>
<evidence type="ECO:0000256" key="2">
    <source>
        <dbReference type="ARBA" id="ARBA00022741"/>
    </source>
</evidence>
<evidence type="ECO:0000313" key="9">
    <source>
        <dbReference type="Proteomes" id="UP001236415"/>
    </source>
</evidence>
<dbReference type="InterPro" id="IPR027094">
    <property type="entry name" value="Mitofusin_fam"/>
</dbReference>
<keyword evidence="6" id="KW-0175">Coiled coil</keyword>
<gene>
    <name evidence="8" type="ORF">QPK24_15920</name>
</gene>
<feature type="domain" description="Dynamin N-terminal" evidence="7">
    <location>
        <begin position="643"/>
        <end position="867"/>
    </location>
</feature>
<evidence type="ECO:0000256" key="3">
    <source>
        <dbReference type="ARBA" id="ARBA00022801"/>
    </source>
</evidence>
<keyword evidence="5" id="KW-0472">Membrane</keyword>
<dbReference type="InterPro" id="IPR045063">
    <property type="entry name" value="Dynamin_N"/>
</dbReference>
<dbReference type="RefSeq" id="WP_285742719.1">
    <property type="nucleotide sequence ID" value="NZ_CP127162.1"/>
</dbReference>
<comment type="subcellular location">
    <subcellularLocation>
        <location evidence="1">Membrane</location>
    </subcellularLocation>
</comment>
<keyword evidence="3" id="KW-0378">Hydrolase</keyword>
<evidence type="ECO:0000256" key="1">
    <source>
        <dbReference type="ARBA" id="ARBA00004370"/>
    </source>
</evidence>
<evidence type="ECO:0000313" key="8">
    <source>
        <dbReference type="EMBL" id="WIV17892.1"/>
    </source>
</evidence>
<reference evidence="8 9" key="1">
    <citation type="submission" date="2023-06" db="EMBL/GenBank/DDBJ databases">
        <title>Paenibacillus polygonum sp. nov., an endophytic bacterium, isolated from Polygonum lapathifolium L. in Nanji Wetland National Nature Reserve, South of Poyang Lake, Jiangxi Province, China.</title>
        <authorList>
            <person name="Yu Z."/>
        </authorList>
    </citation>
    <scope>NUCLEOTIDE SEQUENCE [LARGE SCALE GENOMIC DNA]</scope>
    <source>
        <strain evidence="8 9">C31</strain>
    </source>
</reference>
<feature type="coiled-coil region" evidence="6">
    <location>
        <begin position="968"/>
        <end position="995"/>
    </location>
</feature>
<dbReference type="Gene3D" id="3.40.50.300">
    <property type="entry name" value="P-loop containing nucleotide triphosphate hydrolases"/>
    <property type="match status" value="2"/>
</dbReference>
<feature type="domain" description="Dynamin N-terminal" evidence="7">
    <location>
        <begin position="49"/>
        <end position="210"/>
    </location>
</feature>
<dbReference type="EMBL" id="CP127162">
    <property type="protein sequence ID" value="WIV17892.1"/>
    <property type="molecule type" value="Genomic_DNA"/>
</dbReference>
<evidence type="ECO:0000256" key="5">
    <source>
        <dbReference type="ARBA" id="ARBA00023136"/>
    </source>
</evidence>
<dbReference type="Pfam" id="PF00350">
    <property type="entry name" value="Dynamin_N"/>
    <property type="match status" value="2"/>
</dbReference>
<evidence type="ECO:0000256" key="6">
    <source>
        <dbReference type="SAM" id="Coils"/>
    </source>
</evidence>
<sequence>MLTHRSRQNEEMRERLQELQQFFIQHEDKTASSAMEDLLQKASVDEVTIAFCGHFSAGKSSLINSLCGKKVLPASPVPTSANIVAIRNGPKLAKIYQTFQEGGGQISSEERNPIVAMPEELDEYCKNGEQYSYIEVWDEVPLLQEHAALLDTPGVDSTDDAHKKATDSALHLADAVFYVMDYNHVQSENNLSFAKSLSDWGKPLYLVVTQIDKHREQELSFSAYRSAVEDVFAAWEVTYAGLLFTTLKQKDHPYNQWNELVELVKTIPELRSDLIQHSIASSARHVGEEFIKNWEVKHETRKEQIRSELGGEEEAARLASETARFNQEIAQIREMTAEERKQFRTETDQLLSSANITPADVRSAAESYLESRRPGFKVGFLFSSGKTEQEKEARLQQFWNLFSRQADGQIAFHLRSLLRELGQSHGLWKEEWNEKLEANLYTPEIELITKRQAPDTQITGEYVLNYCKDLRADLIASYRRSALALADDLLHELAEKNVPLLVALEEQRKQLDVKNKAADQLSQLEQDILDTAAAVRMMLPEVTTWSSDQLPEVTHRTVPVEQAADLTETGVDRNVTASVQAGSLTMRKERPALAARRYERLSAAAARLREAAAHLAPYSAMNSAVRGLNTRAASFDKGTFTLALFGAFSAGKSSFASALLGEAVLPVSPHPTTAAINRIMAPPEGMTHRTAQVTMKSQASIWADLTFSFNLLGLGVPEEKTWRSAVSAVTPQQVHPAGRPHYSFLKAAASGYDDALSKLGRSFIVNMEEYRAYVAEESKSCFVESIDLYYSCNLTNQGIIIVDTPGADSINARHTGVTFNYMKNADALVFVTYYNHAFSQGDRQFLNQLGRVKDTKSLDNMFFVINAADLAASSEELELVKEHVSEKLKQNGVRSPHLYAVSSLQALDAKQAGNEDKLAESGFTEFEQAFSTFAGEELLDIALFEANKEIHIARKRVEQWVQDAHQGAEVRERRKEELEKALAQGEQLLQRLSNQSKDHEIAQETQELIFHTGQRIGYRISEFMSEAFHPSVLREDAGDLKSIFISSGRELLRMLNLEMQQELLATSIRLENKGKQLVTFAAEEMAEELSSLTPGITLSVRLSKEWETPSLRPGGEQERIEFKLFWKYFKNPKSFFEGNGRKEMQQVLEPELKQFISKQLLGNESLLKDYYQSLIRTSFHEVSLDLSEQWKENITGLVAALDLADDSEKLVLLAQKLSSLEQESHI</sequence>
<dbReference type="CDD" id="cd09912">
    <property type="entry name" value="DLP_2"/>
    <property type="match status" value="2"/>
</dbReference>
<evidence type="ECO:0000259" key="7">
    <source>
        <dbReference type="Pfam" id="PF00350"/>
    </source>
</evidence>
<protein>
    <submittedName>
        <fullName evidence="8">Dynamin family protein</fullName>
    </submittedName>
</protein>
<dbReference type="Proteomes" id="UP001236415">
    <property type="component" value="Chromosome"/>
</dbReference>
<dbReference type="PANTHER" id="PTHR10465:SF0">
    <property type="entry name" value="SARCALUMENIN"/>
    <property type="match status" value="1"/>
</dbReference>
<evidence type="ECO:0000256" key="4">
    <source>
        <dbReference type="ARBA" id="ARBA00023134"/>
    </source>
</evidence>
<keyword evidence="4" id="KW-0342">GTP-binding</keyword>
<keyword evidence="2" id="KW-0547">Nucleotide-binding</keyword>
<organism evidence="8 9">
    <name type="scientific">Paenibacillus polygoni</name>
    <dbReference type="NCBI Taxonomy" id="3050112"/>
    <lineage>
        <taxon>Bacteria</taxon>
        <taxon>Bacillati</taxon>
        <taxon>Bacillota</taxon>
        <taxon>Bacilli</taxon>
        <taxon>Bacillales</taxon>
        <taxon>Paenibacillaceae</taxon>
        <taxon>Paenibacillus</taxon>
    </lineage>
</organism>
<accession>A0ABY8X0B7</accession>